<dbReference type="Pfam" id="PF13800">
    <property type="entry name" value="Sigma_reg_N"/>
    <property type="match status" value="1"/>
</dbReference>
<dbReference type="RefSeq" id="WP_230495957.1">
    <property type="nucleotide sequence ID" value="NZ_CAKJTG010000006.1"/>
</dbReference>
<dbReference type="InterPro" id="IPR025672">
    <property type="entry name" value="Sigma_reg_C_dom"/>
</dbReference>
<feature type="domain" description="Sigma factor regulator N-terminal" evidence="3">
    <location>
        <begin position="10"/>
        <end position="101"/>
    </location>
</feature>
<evidence type="ECO:0000313" key="4">
    <source>
        <dbReference type="EMBL" id="CAG9607701.1"/>
    </source>
</evidence>
<dbReference type="InterPro" id="IPR029101">
    <property type="entry name" value="Sigma_reg_N"/>
</dbReference>
<feature type="transmembrane region" description="Helical" evidence="1">
    <location>
        <begin position="20"/>
        <end position="41"/>
    </location>
</feature>
<organism evidence="4 5">
    <name type="scientific">Pseudoneobacillus rhizosphaerae</name>
    <dbReference type="NCBI Taxonomy" id="2880968"/>
    <lineage>
        <taxon>Bacteria</taxon>
        <taxon>Bacillati</taxon>
        <taxon>Bacillota</taxon>
        <taxon>Bacilli</taxon>
        <taxon>Bacillales</taxon>
        <taxon>Bacillaceae</taxon>
        <taxon>Pseudoneobacillus</taxon>
    </lineage>
</organism>
<accession>A0A9C7G7X6</accession>
<gene>
    <name evidence="4" type="primary">yhdL</name>
    <name evidence="4" type="ORF">NEOCIP111885_01393</name>
</gene>
<evidence type="ECO:0000259" key="3">
    <source>
        <dbReference type="Pfam" id="PF13800"/>
    </source>
</evidence>
<name>A0A9C7G7X6_9BACI</name>
<dbReference type="AlphaFoldDB" id="A0A9C7G7X6"/>
<feature type="domain" description="Sigma factor regulator C-terminal" evidence="2">
    <location>
        <begin position="159"/>
        <end position="324"/>
    </location>
</feature>
<keyword evidence="1" id="KW-1133">Transmembrane helix</keyword>
<keyword evidence="5" id="KW-1185">Reference proteome</keyword>
<dbReference type="EMBL" id="CAKJTG010000006">
    <property type="protein sequence ID" value="CAG9607701.1"/>
    <property type="molecule type" value="Genomic_DNA"/>
</dbReference>
<comment type="caution">
    <text evidence="4">The sequence shown here is derived from an EMBL/GenBank/DDBJ whole genome shotgun (WGS) entry which is preliminary data.</text>
</comment>
<dbReference type="Proteomes" id="UP000789845">
    <property type="component" value="Unassembled WGS sequence"/>
</dbReference>
<reference evidence="4" key="1">
    <citation type="submission" date="2021-10" db="EMBL/GenBank/DDBJ databases">
        <authorList>
            <person name="Criscuolo A."/>
        </authorList>
    </citation>
    <scope>NUCLEOTIDE SEQUENCE</scope>
    <source>
        <strain evidence="4">CIP111885</strain>
    </source>
</reference>
<proteinExistence type="predicted"/>
<dbReference type="Pfam" id="PF13791">
    <property type="entry name" value="Sigma_reg_C"/>
    <property type="match status" value="1"/>
</dbReference>
<evidence type="ECO:0000256" key="1">
    <source>
        <dbReference type="SAM" id="Phobius"/>
    </source>
</evidence>
<keyword evidence="1" id="KW-0812">Transmembrane</keyword>
<protein>
    <submittedName>
        <fullName evidence="4">Anti-sigma-M factor YhdL</fullName>
    </submittedName>
</protein>
<sequence>MTDWNKDLEKRILRKSRFTLAFRIIRILLAVLLVYGIYMMITNIIVDKLDIGKKNMYYSSLALEWTVPNVRGDFNIKEEKVTIFGTKRLSYNLLKKVGLKDVVIGEAQVKKHLSNRHSNITYSHPGLQRLSEFSFSLPEDPRTDRKLEGNTSPHVWETLEMLPEGTVGELAFSTTSFMESEELIEKLHSYDIHILWMPLYTGEFVNYDPYGWSGNNNLIIVSDIIGLTGGMDRGENYRQSHRISRLDEDSIKESKQLMLENMKDLLNTSNSYYEQFLGLGHLDEKYQYLQKEGFIVYGAVVTGPVKELLKLQDAPFIQGEQLGEVELWDWELSGQ</sequence>
<evidence type="ECO:0000313" key="5">
    <source>
        <dbReference type="Proteomes" id="UP000789845"/>
    </source>
</evidence>
<evidence type="ECO:0000259" key="2">
    <source>
        <dbReference type="Pfam" id="PF13791"/>
    </source>
</evidence>
<keyword evidence="1" id="KW-0472">Membrane</keyword>